<evidence type="ECO:0000256" key="5">
    <source>
        <dbReference type="ARBA" id="ARBA00023136"/>
    </source>
</evidence>
<dbReference type="GO" id="GO:0006123">
    <property type="term" value="P:mitochondrial electron transport, cytochrome c to oxygen"/>
    <property type="evidence" value="ECO:0007669"/>
    <property type="project" value="InterPro"/>
</dbReference>
<keyword evidence="9" id="KW-1185">Reference proteome</keyword>
<comment type="subcellular location">
    <subcellularLocation>
        <location evidence="1">Mitochondrion inner membrane</location>
    </subcellularLocation>
</comment>
<evidence type="ECO:0000256" key="3">
    <source>
        <dbReference type="ARBA" id="ARBA00022792"/>
    </source>
</evidence>
<dbReference type="EMBL" id="NCKU01001282">
    <property type="protein sequence ID" value="RWS12538.1"/>
    <property type="molecule type" value="Genomic_DNA"/>
</dbReference>
<dbReference type="Proteomes" id="UP000285301">
    <property type="component" value="Unassembled WGS sequence"/>
</dbReference>
<name>A0A3S3PM40_9ACAR</name>
<evidence type="ECO:0000313" key="7">
    <source>
        <dbReference type="EMBL" id="RWS12538.1"/>
    </source>
</evidence>
<evidence type="ECO:0000256" key="2">
    <source>
        <dbReference type="ARBA" id="ARBA00009331"/>
    </source>
</evidence>
<reference evidence="7" key="2">
    <citation type="submission" date="2018-11" db="EMBL/GenBank/DDBJ databases">
        <title>Trombidioid mite genomics.</title>
        <authorList>
            <person name="Dong X."/>
        </authorList>
    </citation>
    <scope>NUCLEOTIDE SEQUENCE</scope>
    <source>
        <strain evidence="7">UoL-WK</strain>
    </source>
</reference>
<accession>A0A3S3PM40</accession>
<organism evidence="7 9">
    <name type="scientific">Dinothrombium tinctorium</name>
    <dbReference type="NCBI Taxonomy" id="1965070"/>
    <lineage>
        <taxon>Eukaryota</taxon>
        <taxon>Metazoa</taxon>
        <taxon>Ecdysozoa</taxon>
        <taxon>Arthropoda</taxon>
        <taxon>Chelicerata</taxon>
        <taxon>Arachnida</taxon>
        <taxon>Acari</taxon>
        <taxon>Acariformes</taxon>
        <taxon>Trombidiformes</taxon>
        <taxon>Prostigmata</taxon>
        <taxon>Anystina</taxon>
        <taxon>Parasitengona</taxon>
        <taxon>Trombidioidea</taxon>
        <taxon>Trombidiidae</taxon>
        <taxon>Dinothrombium</taxon>
    </lineage>
</organism>
<dbReference type="OrthoDB" id="6481145at2759"/>
<dbReference type="InterPro" id="IPR036539">
    <property type="entry name" value="Cyt_c_oxidase_su7a_sf"/>
</dbReference>
<dbReference type="EMBL" id="NCKU01001271">
    <property type="protein sequence ID" value="RWS12577.1"/>
    <property type="molecule type" value="Genomic_DNA"/>
</dbReference>
<keyword evidence="5 6" id="KW-0472">Membrane</keyword>
<dbReference type="AlphaFoldDB" id="A0A3S3PM40"/>
<evidence type="ECO:0000256" key="1">
    <source>
        <dbReference type="ARBA" id="ARBA00004273"/>
    </source>
</evidence>
<dbReference type="SUPFAM" id="SSF81419">
    <property type="entry name" value="Mitochondrial cytochrome c oxidase subunit VIIa"/>
    <property type="match status" value="1"/>
</dbReference>
<keyword evidence="3" id="KW-0999">Mitochondrion inner membrane</keyword>
<protein>
    <submittedName>
        <fullName evidence="7">Uncharacterized protein</fullName>
    </submittedName>
</protein>
<feature type="transmembrane region" description="Helical" evidence="6">
    <location>
        <begin position="119"/>
        <end position="140"/>
    </location>
</feature>
<keyword evidence="6" id="KW-1133">Transmembrane helix</keyword>
<gene>
    <name evidence="8" type="ORF">B4U79_17444</name>
    <name evidence="7" type="ORF">B4U79_17449</name>
</gene>
<reference evidence="7 9" key="1">
    <citation type="journal article" date="2018" name="Gigascience">
        <title>Genomes of trombidid mites reveal novel predicted allergens and laterally-transferred genes associated with secondary metabolism.</title>
        <authorList>
            <person name="Dong X."/>
            <person name="Chaisiri K."/>
            <person name="Xia D."/>
            <person name="Armstrong S.D."/>
            <person name="Fang Y."/>
            <person name="Donnelly M.J."/>
            <person name="Kadowaki T."/>
            <person name="McGarry J.W."/>
            <person name="Darby A.C."/>
            <person name="Makepeace B.L."/>
        </authorList>
    </citation>
    <scope>NUCLEOTIDE SEQUENCE [LARGE SCALE GENOMIC DNA]</scope>
    <source>
        <strain evidence="7">UoL-WK</strain>
    </source>
</reference>
<evidence type="ECO:0000313" key="9">
    <source>
        <dbReference type="Proteomes" id="UP000285301"/>
    </source>
</evidence>
<dbReference type="Gene3D" id="4.10.91.10">
    <property type="entry name" value="Cytochrome c oxidase, subunit VIIa"/>
    <property type="match status" value="1"/>
</dbReference>
<proteinExistence type="inferred from homology"/>
<sequence length="145" mass="16854">MLHKYNVAANYLKTVNHLEAILPQGLKPTSLSRAATKYVYKPIHGNQVAAASSSATAGKKFFKSWKEIPDELIPTTSKRDPHNAIYRHPKYIAFRKKQIFFQQDDGVPLYFREGLKDYILFYSIIVLVTGNISYNLYFWWCQNFK</sequence>
<dbReference type="GO" id="GO:0005743">
    <property type="term" value="C:mitochondrial inner membrane"/>
    <property type="evidence" value="ECO:0007669"/>
    <property type="project" value="UniProtKB-SubCell"/>
</dbReference>
<evidence type="ECO:0000256" key="6">
    <source>
        <dbReference type="SAM" id="Phobius"/>
    </source>
</evidence>
<evidence type="ECO:0000313" key="8">
    <source>
        <dbReference type="EMBL" id="RWS12577.1"/>
    </source>
</evidence>
<comment type="caution">
    <text evidence="7">The sequence shown here is derived from an EMBL/GenBank/DDBJ whole genome shotgun (WGS) entry which is preliminary data.</text>
</comment>
<evidence type="ECO:0000256" key="4">
    <source>
        <dbReference type="ARBA" id="ARBA00023128"/>
    </source>
</evidence>
<comment type="similarity">
    <text evidence="2">Belongs to the cytochrome c oxidase VIIa family.</text>
</comment>
<keyword evidence="6" id="KW-0812">Transmembrane</keyword>
<dbReference type="GO" id="GO:0045277">
    <property type="term" value="C:respiratory chain complex IV"/>
    <property type="evidence" value="ECO:0007669"/>
    <property type="project" value="InterPro"/>
</dbReference>
<keyword evidence="4" id="KW-0496">Mitochondrion</keyword>